<comment type="caution">
    <text evidence="1">The sequence shown here is derived from an EMBL/GenBank/DDBJ whole genome shotgun (WGS) entry which is preliminary data.</text>
</comment>
<dbReference type="Proteomes" id="UP000005326">
    <property type="component" value="Unassembled WGS sequence"/>
</dbReference>
<dbReference type="AlphaFoldDB" id="B0MPT8"/>
<evidence type="ECO:0000313" key="2">
    <source>
        <dbReference type="Proteomes" id="UP000005326"/>
    </source>
</evidence>
<sequence length="58" mass="6801">MKRATAVEYYKWITFGISIHALVKRATEKIEKLEKLIEISIHALVKRATNKLYQNDEP</sequence>
<dbReference type="EMBL" id="ABCA03000050">
    <property type="protein sequence ID" value="EDS00216.1"/>
    <property type="molecule type" value="Genomic_DNA"/>
</dbReference>
<protein>
    <submittedName>
        <fullName evidence="1">Uncharacterized protein</fullName>
    </submittedName>
</protein>
<reference evidence="1" key="1">
    <citation type="submission" date="2007-10" db="EMBL/GenBank/DDBJ databases">
        <authorList>
            <person name="Fulton L."/>
            <person name="Clifton S."/>
            <person name="Fulton B."/>
            <person name="Xu J."/>
            <person name="Minx P."/>
            <person name="Pepin K.H."/>
            <person name="Johnson M."/>
            <person name="Thiruvilangam P."/>
            <person name="Bhonagiri V."/>
            <person name="Nash W.E."/>
            <person name="Mardis E.R."/>
            <person name="Wilson R.K."/>
        </authorList>
    </citation>
    <scope>NUCLEOTIDE SEQUENCE [LARGE SCALE GENOMIC DNA]</scope>
    <source>
        <strain evidence="1">DSM 15702</strain>
    </source>
</reference>
<keyword evidence="2" id="KW-1185">Reference proteome</keyword>
<evidence type="ECO:0000313" key="1">
    <source>
        <dbReference type="EMBL" id="EDS00216.1"/>
    </source>
</evidence>
<name>B0MPT8_9FIRM</name>
<accession>B0MPT8</accession>
<proteinExistence type="predicted"/>
<reference evidence="1" key="2">
    <citation type="submission" date="2014-06" db="EMBL/GenBank/DDBJ databases">
        <title>Draft genome sequence of Eubacterium siraeum (DSM 15702).</title>
        <authorList>
            <person name="Sudarsanam P."/>
            <person name="Ley R."/>
            <person name="Guruge J."/>
            <person name="Turnbaugh P.J."/>
            <person name="Mahowald M."/>
            <person name="Liep D."/>
            <person name="Gordon J."/>
        </authorList>
    </citation>
    <scope>NUCLEOTIDE SEQUENCE</scope>
    <source>
        <strain evidence="1">DSM 15702</strain>
    </source>
</reference>
<organism evidence="1 2">
    <name type="scientific">[Eubacterium] siraeum DSM 15702</name>
    <dbReference type="NCBI Taxonomy" id="428128"/>
    <lineage>
        <taxon>Bacteria</taxon>
        <taxon>Bacillati</taxon>
        <taxon>Bacillota</taxon>
        <taxon>Clostridia</taxon>
        <taxon>Eubacteriales</taxon>
        <taxon>Oscillospiraceae</taxon>
        <taxon>Oscillospiraceae incertae sedis</taxon>
    </lineage>
</organism>
<gene>
    <name evidence="1" type="ORF">EUBSIR_01891</name>
</gene>